<sequence length="138" mass="16265">MEEHVDSNMGIEIKIQLKKEVRKILNKKRKLYSFLKYKYKEIGILPSVLLTFDVLHKLWLQESIPDVLIGELFGKSKKQISRLRSKYDITIKSKSYYLFMYNELLNDPKGIAKLTGSTQQLTRKEKRKLKTELLKCLG</sequence>
<dbReference type="HOGENOM" id="CLU_1853242_0_0_9"/>
<dbReference type="KEGG" id="ppm:PPSC2_28605"/>
<dbReference type="Proteomes" id="UP000006868">
    <property type="component" value="Plasmid pSC2"/>
</dbReference>
<organism evidence="1 2">
    <name type="scientific">Paenibacillus polymyxa (strain SC2)</name>
    <name type="common">Bacillus polymyxa</name>
    <dbReference type="NCBI Taxonomy" id="886882"/>
    <lineage>
        <taxon>Bacteria</taxon>
        <taxon>Bacillati</taxon>
        <taxon>Bacillota</taxon>
        <taxon>Bacilli</taxon>
        <taxon>Bacillales</taxon>
        <taxon>Paenibacillaceae</taxon>
        <taxon>Paenibacillus</taxon>
    </lineage>
</organism>
<dbReference type="PATRIC" id="fig|886882.15.peg.6070"/>
<dbReference type="EMBL" id="CP002214">
    <property type="protein sequence ID" value="ADO59912.1"/>
    <property type="molecule type" value="Genomic_DNA"/>
</dbReference>
<geneLocation type="plasmid" evidence="1 2">
    <name>pSC2</name>
</geneLocation>
<proteinExistence type="predicted"/>
<name>E3EL80_PAEPS</name>
<reference evidence="1 2" key="1">
    <citation type="journal article" date="2011" name="J. Bacteriol.">
        <title>Complete genome sequence of Paenibacillus polymyxa SC2, a strain of plant growth-promoting Rhizobacterium with broad-spectrum antimicrobial activity.</title>
        <authorList>
            <person name="Ma M."/>
            <person name="Wang C."/>
            <person name="Ding Y."/>
            <person name="Li L."/>
            <person name="Shen D."/>
            <person name="Jiang X."/>
            <person name="Guan D."/>
            <person name="Cao F."/>
            <person name="Chen H."/>
            <person name="Feng R."/>
            <person name="Wang X."/>
            <person name="Ge Y."/>
            <person name="Yao L."/>
            <person name="Bing X."/>
            <person name="Yang X."/>
            <person name="Li J."/>
            <person name="Du B."/>
        </authorList>
    </citation>
    <scope>NUCLEOTIDE SEQUENCE [LARGE SCALE GENOMIC DNA]</scope>
    <source>
        <strain evidence="1 2">SC2</strain>
        <plasmid evidence="2">pSC2</plasmid>
    </source>
</reference>
<evidence type="ECO:0000313" key="1">
    <source>
        <dbReference type="EMBL" id="ADO59912.1"/>
    </source>
</evidence>
<dbReference type="RefSeq" id="WP_013386326.1">
    <property type="nucleotide sequence ID" value="NC_014628.2"/>
</dbReference>
<accession>E3EL80</accession>
<evidence type="ECO:0000313" key="2">
    <source>
        <dbReference type="Proteomes" id="UP000006868"/>
    </source>
</evidence>
<dbReference type="AlphaFoldDB" id="E3EL80"/>
<protein>
    <submittedName>
        <fullName evidence="1">Uncharacterized protein</fullName>
    </submittedName>
</protein>
<keyword evidence="1" id="KW-0614">Plasmid</keyword>
<gene>
    <name evidence="1" type="ORF">PPSC2_28605</name>
</gene>